<keyword evidence="3" id="KW-1185">Reference proteome</keyword>
<evidence type="ECO:0000256" key="1">
    <source>
        <dbReference type="SAM" id="MobiDB-lite"/>
    </source>
</evidence>
<feature type="compositionally biased region" description="Basic residues" evidence="1">
    <location>
        <begin position="110"/>
        <end position="119"/>
    </location>
</feature>
<gene>
    <name evidence="2" type="ORF">PTSG_04034</name>
</gene>
<proteinExistence type="predicted"/>
<name>F2U7L0_SALR5</name>
<dbReference type="EMBL" id="GL832963">
    <property type="protein sequence ID" value="EGD83427.1"/>
    <property type="molecule type" value="Genomic_DNA"/>
</dbReference>
<evidence type="ECO:0000313" key="3">
    <source>
        <dbReference type="Proteomes" id="UP000007799"/>
    </source>
</evidence>
<organism evidence="3">
    <name type="scientific">Salpingoeca rosetta (strain ATCC 50818 / BSB-021)</name>
    <dbReference type="NCBI Taxonomy" id="946362"/>
    <lineage>
        <taxon>Eukaryota</taxon>
        <taxon>Choanoflagellata</taxon>
        <taxon>Craspedida</taxon>
        <taxon>Salpingoecidae</taxon>
        <taxon>Salpingoeca</taxon>
    </lineage>
</organism>
<sequence>MAEMTSFSVQRALCVNSCIAARDTTSDTIEPDTTLHELGIEGTSLQEADGTPLEEAEVLFYDYSPDVQDLTATALVTQDEYFLKNILVPSQYSKDKTGKGGDASRTAGAGRRRQPSAAS</sequence>
<dbReference type="GeneID" id="16075509"/>
<dbReference type="KEGG" id="sre:PTSG_04034"/>
<protein>
    <submittedName>
        <fullName evidence="2">Uncharacterized protein</fullName>
    </submittedName>
</protein>
<dbReference type="InParanoid" id="F2U7L0"/>
<dbReference type="RefSeq" id="XP_004994931.1">
    <property type="nucleotide sequence ID" value="XM_004994874.1"/>
</dbReference>
<dbReference type="Proteomes" id="UP000007799">
    <property type="component" value="Unassembled WGS sequence"/>
</dbReference>
<dbReference type="AlphaFoldDB" id="F2U7L0"/>
<accession>F2U7L0</accession>
<evidence type="ECO:0000313" key="2">
    <source>
        <dbReference type="EMBL" id="EGD83427.1"/>
    </source>
</evidence>
<feature type="region of interest" description="Disordered" evidence="1">
    <location>
        <begin position="92"/>
        <end position="119"/>
    </location>
</feature>
<reference evidence="2" key="1">
    <citation type="submission" date="2009-08" db="EMBL/GenBank/DDBJ databases">
        <title>Annotation of Salpingoeca rosetta.</title>
        <authorList>
            <consortium name="The Broad Institute Genome Sequencing Platform"/>
            <person name="Russ C."/>
            <person name="Cuomo C."/>
            <person name="Burger G."/>
            <person name="Gray M.W."/>
            <person name="Holland P.W.H."/>
            <person name="King N."/>
            <person name="Lang F.B.F."/>
            <person name="Roger A.J."/>
            <person name="Ruiz-Trillo I."/>
            <person name="Young S.K."/>
            <person name="Zeng Q."/>
            <person name="Gargeya S."/>
            <person name="Alvarado L."/>
            <person name="Berlin A."/>
            <person name="Chapman S.B."/>
            <person name="Chen Z."/>
            <person name="Freedman E."/>
            <person name="Gellesch M."/>
            <person name="Goldberg J."/>
            <person name="Griggs A."/>
            <person name="Gujja S."/>
            <person name="Heilman E."/>
            <person name="Heiman D."/>
            <person name="Howarth C."/>
            <person name="Mehta T."/>
            <person name="Neiman D."/>
            <person name="Pearson M."/>
            <person name="Roberts A."/>
            <person name="Saif S."/>
            <person name="Shea T."/>
            <person name="Shenoy N."/>
            <person name="Sisk P."/>
            <person name="Stolte C."/>
            <person name="Sykes S."/>
            <person name="White J."/>
            <person name="Yandava C."/>
            <person name="Haas B."/>
            <person name="Nusbaum C."/>
            <person name="Birren B."/>
        </authorList>
    </citation>
    <scope>NUCLEOTIDE SEQUENCE [LARGE SCALE GENOMIC DNA]</scope>
    <source>
        <strain evidence="2">ATCC 50818</strain>
    </source>
</reference>